<dbReference type="Proteomes" id="UP001153555">
    <property type="component" value="Unassembled WGS sequence"/>
</dbReference>
<dbReference type="Pfam" id="PF07818">
    <property type="entry name" value="HCNGP"/>
    <property type="match status" value="1"/>
</dbReference>
<name>A0A9N7MYJ1_STRHE</name>
<comment type="caution">
    <text evidence="2">The sequence shown here is derived from an EMBL/GenBank/DDBJ whole genome shotgun (WGS) entry which is preliminary data.</text>
</comment>
<gene>
    <name evidence="2" type="ORF">SHERM_17183</name>
</gene>
<feature type="compositionally biased region" description="Acidic residues" evidence="1">
    <location>
        <begin position="18"/>
        <end position="31"/>
    </location>
</feature>
<dbReference type="PANTHER" id="PTHR13464">
    <property type="entry name" value="TRANSCRIPTIONAL REGULATOR PROTEIN HCNGP"/>
    <property type="match status" value="1"/>
</dbReference>
<feature type="region of interest" description="Disordered" evidence="1">
    <location>
        <begin position="62"/>
        <end position="115"/>
    </location>
</feature>
<evidence type="ECO:0000256" key="1">
    <source>
        <dbReference type="SAM" id="MobiDB-lite"/>
    </source>
</evidence>
<accession>A0A9N7MYJ1</accession>
<feature type="region of interest" description="Disordered" evidence="1">
    <location>
        <begin position="1"/>
        <end position="46"/>
    </location>
</feature>
<dbReference type="GO" id="GO:0005634">
    <property type="term" value="C:nucleus"/>
    <property type="evidence" value="ECO:0007669"/>
    <property type="project" value="TreeGrafter"/>
</dbReference>
<feature type="compositionally biased region" description="Low complexity" evidence="1">
    <location>
        <begin position="98"/>
        <end position="112"/>
    </location>
</feature>
<reference evidence="2" key="1">
    <citation type="submission" date="2019-12" db="EMBL/GenBank/DDBJ databases">
        <authorList>
            <person name="Scholes J."/>
        </authorList>
    </citation>
    <scope>NUCLEOTIDE SEQUENCE</scope>
</reference>
<proteinExistence type="predicted"/>
<feature type="compositionally biased region" description="Low complexity" evidence="1">
    <location>
        <begin position="133"/>
        <end position="144"/>
    </location>
</feature>
<protein>
    <submittedName>
        <fullName evidence="2">Transcriptional regulator family protein</fullName>
    </submittedName>
</protein>
<dbReference type="InterPro" id="IPR012479">
    <property type="entry name" value="SAP30BP"/>
</dbReference>
<organism evidence="2 3">
    <name type="scientific">Striga hermonthica</name>
    <name type="common">Purple witchweed</name>
    <name type="synonym">Buchnera hermonthica</name>
    <dbReference type="NCBI Taxonomy" id="68872"/>
    <lineage>
        <taxon>Eukaryota</taxon>
        <taxon>Viridiplantae</taxon>
        <taxon>Streptophyta</taxon>
        <taxon>Embryophyta</taxon>
        <taxon>Tracheophyta</taxon>
        <taxon>Spermatophyta</taxon>
        <taxon>Magnoliopsida</taxon>
        <taxon>eudicotyledons</taxon>
        <taxon>Gunneridae</taxon>
        <taxon>Pentapetalae</taxon>
        <taxon>asterids</taxon>
        <taxon>lamiids</taxon>
        <taxon>Lamiales</taxon>
        <taxon>Orobanchaceae</taxon>
        <taxon>Buchnereae</taxon>
        <taxon>Striga</taxon>
    </lineage>
</organism>
<dbReference type="GO" id="GO:0006355">
    <property type="term" value="P:regulation of DNA-templated transcription"/>
    <property type="evidence" value="ECO:0007669"/>
    <property type="project" value="InterPro"/>
</dbReference>
<feature type="region of interest" description="Disordered" evidence="1">
    <location>
        <begin position="129"/>
        <end position="208"/>
    </location>
</feature>
<sequence length="392" mass="43822">MSPEKKASEGIALLSMYGDEDDEMEDLDEERENPREEVANLPPALDGVAVKDDDDVIVGDYGNYGNMQRLQEERGLNDSSTPSKEFNYVTSSASATPQQALFSPQQQQHQQQLSKKSRMLIVDYGHEEGAMSPEAEGGEIPEAGRVIYGEMLQTSDGESGEKKSPGIPRLTTPSTQATPPQLLEPIDQSEPDGMGCAVKESESGGTEDAVMVSVEDKKDVDPLDKFLPPPPKDKCSEDLQEKIIRFLALKKTSGRSFNSEVRNRKEYRNPDFLLHAVTYQNIDQIGSCFTKDVFDPHGYDKSDFYDEIEADMRREAERREQEKKKNQKVDFTSAGVQPGLVIPTPKISLPTPGNRRERRQKISGLVVRGWREDHRVVLLSSLNICINMVINI</sequence>
<dbReference type="OrthoDB" id="1714508at2759"/>
<evidence type="ECO:0000313" key="3">
    <source>
        <dbReference type="Proteomes" id="UP001153555"/>
    </source>
</evidence>
<dbReference type="PANTHER" id="PTHR13464:SF0">
    <property type="entry name" value="SAP30-BINDING PROTEIN"/>
    <property type="match status" value="1"/>
</dbReference>
<evidence type="ECO:0000313" key="2">
    <source>
        <dbReference type="EMBL" id="CAA0817793.1"/>
    </source>
</evidence>
<dbReference type="EMBL" id="CACSLK010016728">
    <property type="protein sequence ID" value="CAA0817793.1"/>
    <property type="molecule type" value="Genomic_DNA"/>
</dbReference>
<keyword evidence="3" id="KW-1185">Reference proteome</keyword>
<dbReference type="AlphaFoldDB" id="A0A9N7MYJ1"/>
<feature type="compositionally biased region" description="Polar residues" evidence="1">
    <location>
        <begin position="77"/>
        <end position="97"/>
    </location>
</feature>